<proteinExistence type="predicted"/>
<dbReference type="GO" id="GO:0019878">
    <property type="term" value="P:lysine biosynthetic process via aminoadipic acid"/>
    <property type="evidence" value="ECO:0007669"/>
    <property type="project" value="TreeGrafter"/>
</dbReference>
<dbReference type="GO" id="GO:0005737">
    <property type="term" value="C:cytoplasm"/>
    <property type="evidence" value="ECO:0007669"/>
    <property type="project" value="TreeGrafter"/>
</dbReference>
<dbReference type="Gene3D" id="3.30.360.10">
    <property type="entry name" value="Dihydrodipicolinate Reductase, domain 2"/>
    <property type="match status" value="2"/>
</dbReference>
<evidence type="ECO:0000259" key="3">
    <source>
        <dbReference type="Pfam" id="PF16653"/>
    </source>
</evidence>
<dbReference type="PANTHER" id="PTHR11133">
    <property type="entry name" value="SACCHAROPINE DEHYDROGENASE"/>
    <property type="match status" value="1"/>
</dbReference>
<dbReference type="InterPro" id="IPR051168">
    <property type="entry name" value="AASS"/>
</dbReference>
<comment type="caution">
    <text evidence="4">The sequence shown here is derived from an EMBL/GenBank/DDBJ whole genome shotgun (WGS) entry which is preliminary data.</text>
</comment>
<dbReference type="Gene3D" id="3.40.50.720">
    <property type="entry name" value="NAD(P)-binding Rossmann-like Domain"/>
    <property type="match status" value="2"/>
</dbReference>
<dbReference type="AlphaFoldDB" id="A0A401YZV7"/>
<accession>A0A401YZV7</accession>
<protein>
    <recommendedName>
        <fullName evidence="6">Saccharopine dehydrogenase</fullName>
    </recommendedName>
</protein>
<keyword evidence="5" id="KW-1185">Reference proteome</keyword>
<dbReference type="Proteomes" id="UP000286931">
    <property type="component" value="Unassembled WGS sequence"/>
</dbReference>
<dbReference type="GO" id="GO:0004753">
    <property type="term" value="F:saccharopine dehydrogenase activity"/>
    <property type="evidence" value="ECO:0007669"/>
    <property type="project" value="TreeGrafter"/>
</dbReference>
<dbReference type="Pfam" id="PF16653">
    <property type="entry name" value="Sacchrp_dh_C"/>
    <property type="match status" value="1"/>
</dbReference>
<sequence>MSDAIPAGGTVHWIGTGLSTGSGVRVVADRAERLLVWGRTDTKAERCLARLDLTGRAAARAYDLDRLSAELHKGDIVVSMLPASEHPALLRLCIERDAHFACSSYVSEEIVTEAPAATKAGLVVLTEAGLDPGIDHLFADLLVARGREVVGDGPATVEFTSYCGGVPAESNEFRYRFSWAPRGVLNALRAPARYLDGDVEQVVDLPWTATRALVLDGETFEAYPNRDSLPYLTQYAFPTDWRARVFVRGTLRLDGWSRAWEDVFTTVRTGDGDRIAALADELAARYPTTDADRDRVVLAVALDIEGANGTGWRGEYVLDTVGDAEESAMARCVSLPLAYGITEILAGRVPAGLRQAAQGAEDARRWLEFLSTNGVEPRFDERHRTA</sequence>
<evidence type="ECO:0000313" key="5">
    <source>
        <dbReference type="Proteomes" id="UP000286931"/>
    </source>
</evidence>
<feature type="domain" description="Saccharopine dehydrogenase NADP binding" evidence="2">
    <location>
        <begin position="11"/>
        <end position="124"/>
    </location>
</feature>
<dbReference type="InterPro" id="IPR032095">
    <property type="entry name" value="Sacchrp_dh-like_C"/>
</dbReference>
<gene>
    <name evidence="4" type="ORF">EHYA_07898</name>
</gene>
<evidence type="ECO:0000256" key="1">
    <source>
        <dbReference type="ARBA" id="ARBA00023002"/>
    </source>
</evidence>
<name>A0A401YZV7_9ACTN</name>
<organism evidence="4 5">
    <name type="scientific">Embleya hyalina</name>
    <dbReference type="NCBI Taxonomy" id="516124"/>
    <lineage>
        <taxon>Bacteria</taxon>
        <taxon>Bacillati</taxon>
        <taxon>Actinomycetota</taxon>
        <taxon>Actinomycetes</taxon>
        <taxon>Kitasatosporales</taxon>
        <taxon>Streptomycetaceae</taxon>
        <taxon>Embleya</taxon>
    </lineage>
</organism>
<dbReference type="InterPro" id="IPR036291">
    <property type="entry name" value="NAD(P)-bd_dom_sf"/>
</dbReference>
<dbReference type="OrthoDB" id="973788at2"/>
<feature type="domain" description="Saccharopine dehydrogenase-like C-terminal" evidence="3">
    <location>
        <begin position="129"/>
        <end position="356"/>
    </location>
</feature>
<evidence type="ECO:0000313" key="4">
    <source>
        <dbReference type="EMBL" id="GCE00173.1"/>
    </source>
</evidence>
<dbReference type="EMBL" id="BIFH01000037">
    <property type="protein sequence ID" value="GCE00173.1"/>
    <property type="molecule type" value="Genomic_DNA"/>
</dbReference>
<evidence type="ECO:0000259" key="2">
    <source>
        <dbReference type="Pfam" id="PF03435"/>
    </source>
</evidence>
<dbReference type="InterPro" id="IPR005097">
    <property type="entry name" value="Sacchrp_dh_NADP-bd"/>
</dbReference>
<dbReference type="SUPFAM" id="SSF51735">
    <property type="entry name" value="NAD(P)-binding Rossmann-fold domains"/>
    <property type="match status" value="1"/>
</dbReference>
<dbReference type="SUPFAM" id="SSF55347">
    <property type="entry name" value="Glyceraldehyde-3-phosphate dehydrogenase-like, C-terminal domain"/>
    <property type="match status" value="1"/>
</dbReference>
<dbReference type="Pfam" id="PF03435">
    <property type="entry name" value="Sacchrp_dh_NADP"/>
    <property type="match status" value="1"/>
</dbReference>
<reference evidence="4 5" key="1">
    <citation type="submission" date="2018-12" db="EMBL/GenBank/DDBJ databases">
        <title>Draft genome sequence of Embleya hyalina NBRC 13850T.</title>
        <authorList>
            <person name="Komaki H."/>
            <person name="Hosoyama A."/>
            <person name="Kimura A."/>
            <person name="Ichikawa N."/>
            <person name="Tamura T."/>
        </authorList>
    </citation>
    <scope>NUCLEOTIDE SEQUENCE [LARGE SCALE GENOMIC DNA]</scope>
    <source>
        <strain evidence="4 5">NBRC 13850</strain>
    </source>
</reference>
<dbReference type="PANTHER" id="PTHR11133:SF23">
    <property type="entry name" value="SACCHAROPINE DEHYDROGENASE [NAD(+), L-LYSINE-FORMING]"/>
    <property type="match status" value="1"/>
</dbReference>
<dbReference type="Gene3D" id="1.10.1870.10">
    <property type="entry name" value="Domain 3, Saccharopine reductase"/>
    <property type="match status" value="1"/>
</dbReference>
<evidence type="ECO:0008006" key="6">
    <source>
        <dbReference type="Google" id="ProtNLM"/>
    </source>
</evidence>
<keyword evidence="1" id="KW-0560">Oxidoreductase</keyword>
<dbReference type="RefSeq" id="WP_126641911.1">
    <property type="nucleotide sequence ID" value="NZ_BIFH01000037.1"/>
</dbReference>